<evidence type="ECO:0000259" key="7">
    <source>
        <dbReference type="PROSITE" id="PS51762"/>
    </source>
</evidence>
<keyword evidence="9" id="KW-1185">Reference proteome</keyword>
<dbReference type="Pfam" id="PF26113">
    <property type="entry name" value="GH16_XgeA"/>
    <property type="match status" value="1"/>
</dbReference>
<dbReference type="EC" id="3.2.1.6" evidence="3"/>
<evidence type="ECO:0000256" key="6">
    <source>
        <dbReference type="SAM" id="SignalP"/>
    </source>
</evidence>
<keyword evidence="6" id="KW-0732">Signal</keyword>
<keyword evidence="4" id="KW-0378">Hydrolase</keyword>
<name>A0AAN6RM22_9PLEO</name>
<dbReference type="SUPFAM" id="SSF49899">
    <property type="entry name" value="Concanavalin A-like lectins/glucanases"/>
    <property type="match status" value="1"/>
</dbReference>
<dbReference type="Proteomes" id="UP001280581">
    <property type="component" value="Unassembled WGS sequence"/>
</dbReference>
<protein>
    <recommendedName>
        <fullName evidence="3">endo-1,3(4)-beta-glucanase</fullName>
        <ecNumber evidence="3">3.2.1.6</ecNumber>
    </recommendedName>
</protein>
<dbReference type="AlphaFoldDB" id="A0AAN6RM22"/>
<sequence>MYLRHLLFAALNSASTVTAAYVLQDDCEGPSFQNCFNFYSGVDPTNGFVKYLNQADALSQGLYNVTGNNVFLNVDSKNRAPNGRASLRLESKKLYNRGLFILDVLRMPSSTCGTWPAFWTYGPEKTWPANGEIDIIEGIHDGTRNAMSLHTSDGCKINGTGSKGIVKTRDCFISAAGQTSNAGCGIDDQSASSLGTPLNKAWGGIYAMQWTSSGIKMWFWPRDAVPYNLFGNTPEPETWGTPTANFAGSGCNWGTHFVNHRIVIDTTFCGDWGNAVWASNPTCSKKAATCNEYVANNPSAFKDSYWRINYLKVFKEK</sequence>
<feature type="signal peptide" evidence="6">
    <location>
        <begin position="1"/>
        <end position="19"/>
    </location>
</feature>
<dbReference type="CDD" id="cd02181">
    <property type="entry name" value="GH16_fungal_Lam16A_glucanase"/>
    <property type="match status" value="1"/>
</dbReference>
<comment type="similarity">
    <text evidence="2">Belongs to the glycosyl hydrolase 16 family.</text>
</comment>
<dbReference type="GO" id="GO:0009251">
    <property type="term" value="P:glucan catabolic process"/>
    <property type="evidence" value="ECO:0007669"/>
    <property type="project" value="TreeGrafter"/>
</dbReference>
<evidence type="ECO:0000256" key="3">
    <source>
        <dbReference type="ARBA" id="ARBA00012599"/>
    </source>
</evidence>
<dbReference type="PANTHER" id="PTHR10963:SF24">
    <property type="entry name" value="GLYCOSIDASE C21B10.07-RELATED"/>
    <property type="match status" value="1"/>
</dbReference>
<dbReference type="PROSITE" id="PS51762">
    <property type="entry name" value="GH16_2"/>
    <property type="match status" value="1"/>
</dbReference>
<dbReference type="FunFam" id="2.60.120.200:FF:000114">
    <property type="entry name" value="Probable endo-1,3(4)-beta-glucanase NFIA_089530"/>
    <property type="match status" value="1"/>
</dbReference>
<dbReference type="PANTHER" id="PTHR10963">
    <property type="entry name" value="GLYCOSYL HYDROLASE-RELATED"/>
    <property type="match status" value="1"/>
</dbReference>
<dbReference type="InterPro" id="IPR013320">
    <property type="entry name" value="ConA-like_dom_sf"/>
</dbReference>
<feature type="domain" description="GH16" evidence="7">
    <location>
        <begin position="15"/>
        <end position="281"/>
    </location>
</feature>
<gene>
    <name evidence="8" type="ORF">GRF29_8g2129841</name>
</gene>
<evidence type="ECO:0000313" key="8">
    <source>
        <dbReference type="EMBL" id="KAK3216096.1"/>
    </source>
</evidence>
<evidence type="ECO:0000256" key="1">
    <source>
        <dbReference type="ARBA" id="ARBA00000124"/>
    </source>
</evidence>
<proteinExistence type="inferred from homology"/>
<comment type="caution">
    <text evidence="8">The sequence shown here is derived from an EMBL/GenBank/DDBJ whole genome shotgun (WGS) entry which is preliminary data.</text>
</comment>
<evidence type="ECO:0000256" key="2">
    <source>
        <dbReference type="ARBA" id="ARBA00006865"/>
    </source>
</evidence>
<reference evidence="8 9" key="1">
    <citation type="submission" date="2021-02" db="EMBL/GenBank/DDBJ databases">
        <title>Genome assembly of Pseudopithomyces chartarum.</title>
        <authorList>
            <person name="Jauregui R."/>
            <person name="Singh J."/>
            <person name="Voisey C."/>
        </authorList>
    </citation>
    <scope>NUCLEOTIDE SEQUENCE [LARGE SCALE GENOMIC DNA]</scope>
    <source>
        <strain evidence="8 9">AGR01</strain>
    </source>
</reference>
<dbReference type="InterPro" id="IPR050546">
    <property type="entry name" value="Glycosyl_Hydrlase_16"/>
</dbReference>
<organism evidence="8 9">
    <name type="scientific">Pseudopithomyces chartarum</name>
    <dbReference type="NCBI Taxonomy" id="1892770"/>
    <lineage>
        <taxon>Eukaryota</taxon>
        <taxon>Fungi</taxon>
        <taxon>Dikarya</taxon>
        <taxon>Ascomycota</taxon>
        <taxon>Pezizomycotina</taxon>
        <taxon>Dothideomycetes</taxon>
        <taxon>Pleosporomycetidae</taxon>
        <taxon>Pleosporales</taxon>
        <taxon>Massarineae</taxon>
        <taxon>Didymosphaeriaceae</taxon>
        <taxon>Pseudopithomyces</taxon>
    </lineage>
</organism>
<evidence type="ECO:0000256" key="5">
    <source>
        <dbReference type="ARBA" id="ARBA00023295"/>
    </source>
</evidence>
<comment type="catalytic activity">
    <reaction evidence="1">
        <text>Endohydrolysis of (1-&gt;3)- or (1-&gt;4)-linkages in beta-D-glucans when the glucose residue whose reducing group is involved in the linkage to be hydrolyzed is itself substituted at C-3.</text>
        <dbReference type="EC" id="3.2.1.6"/>
    </reaction>
</comment>
<accession>A0AAN6RM22</accession>
<dbReference type="Gene3D" id="2.60.120.200">
    <property type="match status" value="1"/>
</dbReference>
<dbReference type="InterPro" id="IPR000757">
    <property type="entry name" value="Beta-glucanase-like"/>
</dbReference>
<evidence type="ECO:0000256" key="4">
    <source>
        <dbReference type="ARBA" id="ARBA00022801"/>
    </source>
</evidence>
<keyword evidence="5" id="KW-0326">Glycosidase</keyword>
<dbReference type="GO" id="GO:0052861">
    <property type="term" value="F:endo-1,3(4)-beta-glucanase activity"/>
    <property type="evidence" value="ECO:0007669"/>
    <property type="project" value="UniProtKB-EC"/>
</dbReference>
<dbReference type="EMBL" id="WVTA01000002">
    <property type="protein sequence ID" value="KAK3216096.1"/>
    <property type="molecule type" value="Genomic_DNA"/>
</dbReference>
<evidence type="ECO:0000313" key="9">
    <source>
        <dbReference type="Proteomes" id="UP001280581"/>
    </source>
</evidence>
<feature type="chain" id="PRO_5042943156" description="endo-1,3(4)-beta-glucanase" evidence="6">
    <location>
        <begin position="20"/>
        <end position="317"/>
    </location>
</feature>